<dbReference type="HAMAP" id="MF_00528">
    <property type="entry name" value="Maf"/>
    <property type="match status" value="1"/>
</dbReference>
<gene>
    <name evidence="3" type="ORF">METZ01_LOCUS277353</name>
</gene>
<proteinExistence type="inferred from homology"/>
<reference evidence="3" key="1">
    <citation type="submission" date="2018-05" db="EMBL/GenBank/DDBJ databases">
        <authorList>
            <person name="Lanie J.A."/>
            <person name="Ng W.-L."/>
            <person name="Kazmierczak K.M."/>
            <person name="Andrzejewski T.M."/>
            <person name="Davidsen T.M."/>
            <person name="Wayne K.J."/>
            <person name="Tettelin H."/>
            <person name="Glass J.I."/>
            <person name="Rusch D."/>
            <person name="Podicherti R."/>
            <person name="Tsui H.-C.T."/>
            <person name="Winkler M.E."/>
        </authorList>
    </citation>
    <scope>NUCLEOTIDE SEQUENCE</scope>
</reference>
<evidence type="ECO:0000313" key="3">
    <source>
        <dbReference type="EMBL" id="SVC24499.1"/>
    </source>
</evidence>
<dbReference type="Gene3D" id="3.90.950.10">
    <property type="match status" value="1"/>
</dbReference>
<accession>A0A382KJV1</accession>
<dbReference type="PIRSF" id="PIRSF006305">
    <property type="entry name" value="Maf"/>
    <property type="match status" value="1"/>
</dbReference>
<evidence type="ECO:0000256" key="2">
    <source>
        <dbReference type="ARBA" id="ARBA00022801"/>
    </source>
</evidence>
<dbReference type="InterPro" id="IPR003697">
    <property type="entry name" value="Maf-like"/>
</dbReference>
<dbReference type="CDD" id="cd00555">
    <property type="entry name" value="Maf"/>
    <property type="match status" value="1"/>
</dbReference>
<dbReference type="SUPFAM" id="SSF52972">
    <property type="entry name" value="ITPase-like"/>
    <property type="match status" value="1"/>
</dbReference>
<dbReference type="GO" id="GO:0047429">
    <property type="term" value="F:nucleoside triphosphate diphosphatase activity"/>
    <property type="evidence" value="ECO:0007669"/>
    <property type="project" value="InterPro"/>
</dbReference>
<name>A0A382KJV1_9ZZZZ</name>
<dbReference type="Pfam" id="PF02545">
    <property type="entry name" value="Maf"/>
    <property type="match status" value="1"/>
</dbReference>
<keyword evidence="2" id="KW-0378">Hydrolase</keyword>
<protein>
    <recommendedName>
        <fullName evidence="4">Maf-like protein</fullName>
    </recommendedName>
</protein>
<dbReference type="PANTHER" id="PTHR43213:SF5">
    <property type="entry name" value="BIFUNCTIONAL DTTP_UTP PYROPHOSPHATASE_METHYLTRANSFERASE PROTEIN-RELATED"/>
    <property type="match status" value="1"/>
</dbReference>
<dbReference type="InterPro" id="IPR029001">
    <property type="entry name" value="ITPase-like_fam"/>
</dbReference>
<comment type="cofactor">
    <cofactor evidence="1">
        <name>a divalent metal cation</name>
        <dbReference type="ChEBI" id="CHEBI:60240"/>
    </cofactor>
</comment>
<organism evidence="3">
    <name type="scientific">marine metagenome</name>
    <dbReference type="NCBI Taxonomy" id="408172"/>
    <lineage>
        <taxon>unclassified sequences</taxon>
        <taxon>metagenomes</taxon>
        <taxon>ecological metagenomes</taxon>
    </lineage>
</organism>
<dbReference type="NCBIfam" id="TIGR00172">
    <property type="entry name" value="maf"/>
    <property type="match status" value="1"/>
</dbReference>
<sequence length="210" mass="22991">MMSWPDSADASFKLVLASASERRLSLLNQIGIVPTLVDPTDVDERCSLPGKTPGELALCLARQKAEVAYSRHPGTLVLAADTLVACGRRVLMKAVDSKEAQAFLSLLSGRRHRVHTGLCLIGSGTMHQRLVTTVVQLKRLTGQEIQRYVESKEWEGKAGAYAIQGRAGVFVKAINGSYSNVVGLPLYETYLLLTNFGYRLPTADREKLVF</sequence>
<dbReference type="AlphaFoldDB" id="A0A382KJV1"/>
<dbReference type="EMBL" id="UINC01081022">
    <property type="protein sequence ID" value="SVC24499.1"/>
    <property type="molecule type" value="Genomic_DNA"/>
</dbReference>
<evidence type="ECO:0008006" key="4">
    <source>
        <dbReference type="Google" id="ProtNLM"/>
    </source>
</evidence>
<evidence type="ECO:0000256" key="1">
    <source>
        <dbReference type="ARBA" id="ARBA00001968"/>
    </source>
</evidence>
<dbReference type="PANTHER" id="PTHR43213">
    <property type="entry name" value="BIFUNCTIONAL DTTP/UTP PYROPHOSPHATASE/METHYLTRANSFERASE PROTEIN-RELATED"/>
    <property type="match status" value="1"/>
</dbReference>